<evidence type="ECO:0000256" key="6">
    <source>
        <dbReference type="HAMAP-Rule" id="MF_00073"/>
    </source>
</evidence>
<dbReference type="EMBL" id="PEWD01000032">
    <property type="protein sequence ID" value="PIU69079.1"/>
    <property type="molecule type" value="Genomic_DNA"/>
</dbReference>
<keyword evidence="2 6" id="KW-0889">Transcription antitermination</keyword>
<dbReference type="HAMAP" id="MF_00073">
    <property type="entry name" value="NusB"/>
    <property type="match status" value="1"/>
</dbReference>
<comment type="function">
    <text evidence="6">Involved in transcription antitermination. Required for transcription of ribosomal RNA (rRNA) genes. Binds specifically to the boxA antiterminator sequence of the ribosomal RNA (rrn) operons.</text>
</comment>
<reference evidence="9" key="1">
    <citation type="submission" date="2017-09" db="EMBL/GenBank/DDBJ databases">
        <title>Depth-based differentiation of microbial function through sediment-hosted aquifers and enrichment of novel symbionts in the deep terrestrial subsurface.</title>
        <authorList>
            <person name="Probst A.J."/>
            <person name="Ladd B."/>
            <person name="Jarett J.K."/>
            <person name="Geller-Mcgrath D.E."/>
            <person name="Sieber C.M.K."/>
            <person name="Emerson J.B."/>
            <person name="Anantharaman K."/>
            <person name="Thomas B.C."/>
            <person name="Malmstrom R."/>
            <person name="Stieglmeier M."/>
            <person name="Klingl A."/>
            <person name="Woyke T."/>
            <person name="Ryan C.M."/>
            <person name="Banfield J.F."/>
        </authorList>
    </citation>
    <scope>NUCLEOTIDE SEQUENCE [LARGE SCALE GENOMIC DNA]</scope>
</reference>
<dbReference type="InterPro" id="IPR011605">
    <property type="entry name" value="NusB_fam"/>
</dbReference>
<dbReference type="InterPro" id="IPR006027">
    <property type="entry name" value="NusB_RsmB_TIM44"/>
</dbReference>
<dbReference type="GO" id="GO:0003723">
    <property type="term" value="F:RNA binding"/>
    <property type="evidence" value="ECO:0007669"/>
    <property type="project" value="UniProtKB-UniRule"/>
</dbReference>
<dbReference type="Gene3D" id="1.10.940.10">
    <property type="entry name" value="NusB-like"/>
    <property type="match status" value="1"/>
</dbReference>
<evidence type="ECO:0000313" key="9">
    <source>
        <dbReference type="Proteomes" id="UP000229916"/>
    </source>
</evidence>
<keyword evidence="3 6" id="KW-0694">RNA-binding</keyword>
<sequence length="142" mass="16122">MKVKTDPRHIARQLCLQSLFAWSLLSNDPQEIVKQVIDETQPQKWDNELFQKILKDVIENLDRIDKLIEISAPEWPLDQVSKIDLTILRIASAELAYNLQVPPKVAIDEAIELAKEFGSESSAKFVNGVLGTIVKNLNRQTT</sequence>
<protein>
    <recommendedName>
        <fullName evidence="6">Transcription antitermination protein NusB</fullName>
    </recommendedName>
    <alternativeName>
        <fullName evidence="6">Antitermination factor NusB</fullName>
    </alternativeName>
</protein>
<comment type="caution">
    <text evidence="8">The sequence shown here is derived from an EMBL/GenBank/DDBJ whole genome shotgun (WGS) entry which is preliminary data.</text>
</comment>
<proteinExistence type="inferred from homology"/>
<dbReference type="GO" id="GO:0005829">
    <property type="term" value="C:cytosol"/>
    <property type="evidence" value="ECO:0007669"/>
    <property type="project" value="TreeGrafter"/>
</dbReference>
<dbReference type="InterPro" id="IPR035926">
    <property type="entry name" value="NusB-like_sf"/>
</dbReference>
<dbReference type="Proteomes" id="UP000229916">
    <property type="component" value="Unassembled WGS sequence"/>
</dbReference>
<evidence type="ECO:0000256" key="5">
    <source>
        <dbReference type="ARBA" id="ARBA00023163"/>
    </source>
</evidence>
<evidence type="ECO:0000256" key="4">
    <source>
        <dbReference type="ARBA" id="ARBA00023015"/>
    </source>
</evidence>
<dbReference type="GO" id="GO:0006353">
    <property type="term" value="P:DNA-templated transcription termination"/>
    <property type="evidence" value="ECO:0007669"/>
    <property type="project" value="UniProtKB-UniRule"/>
</dbReference>
<gene>
    <name evidence="6 8" type="primary">nusB</name>
    <name evidence="8" type="ORF">COS81_01425</name>
</gene>
<name>A0A2M7ANW2_UNCKA</name>
<dbReference type="AlphaFoldDB" id="A0A2M7ANW2"/>
<evidence type="ECO:0000256" key="1">
    <source>
        <dbReference type="ARBA" id="ARBA00005952"/>
    </source>
</evidence>
<dbReference type="PANTHER" id="PTHR11078">
    <property type="entry name" value="N UTILIZATION SUBSTANCE PROTEIN B-RELATED"/>
    <property type="match status" value="1"/>
</dbReference>
<keyword evidence="4 6" id="KW-0805">Transcription regulation</keyword>
<feature type="domain" description="NusB/RsmB/TIM44" evidence="7">
    <location>
        <begin position="10"/>
        <end position="135"/>
    </location>
</feature>
<comment type="similarity">
    <text evidence="1 6">Belongs to the NusB family.</text>
</comment>
<dbReference type="NCBIfam" id="TIGR01951">
    <property type="entry name" value="nusB"/>
    <property type="match status" value="1"/>
</dbReference>
<dbReference type="PANTHER" id="PTHR11078:SF3">
    <property type="entry name" value="ANTITERMINATION NUSB DOMAIN-CONTAINING PROTEIN"/>
    <property type="match status" value="1"/>
</dbReference>
<accession>A0A2M7ANW2</accession>
<organism evidence="8 9">
    <name type="scientific">candidate division WWE3 bacterium CG06_land_8_20_14_3_00_42_16</name>
    <dbReference type="NCBI Taxonomy" id="1975083"/>
    <lineage>
        <taxon>Bacteria</taxon>
        <taxon>Katanobacteria</taxon>
    </lineage>
</organism>
<evidence type="ECO:0000256" key="3">
    <source>
        <dbReference type="ARBA" id="ARBA00022884"/>
    </source>
</evidence>
<evidence type="ECO:0000259" key="7">
    <source>
        <dbReference type="Pfam" id="PF01029"/>
    </source>
</evidence>
<evidence type="ECO:0000256" key="2">
    <source>
        <dbReference type="ARBA" id="ARBA00022814"/>
    </source>
</evidence>
<evidence type="ECO:0000313" key="8">
    <source>
        <dbReference type="EMBL" id="PIU69079.1"/>
    </source>
</evidence>
<dbReference type="SUPFAM" id="SSF48013">
    <property type="entry name" value="NusB-like"/>
    <property type="match status" value="1"/>
</dbReference>
<dbReference type="GO" id="GO:0031564">
    <property type="term" value="P:transcription antitermination"/>
    <property type="evidence" value="ECO:0007669"/>
    <property type="project" value="UniProtKB-KW"/>
</dbReference>
<keyword evidence="5 6" id="KW-0804">Transcription</keyword>
<dbReference type="Pfam" id="PF01029">
    <property type="entry name" value="NusB"/>
    <property type="match status" value="1"/>
</dbReference>